<evidence type="ECO:0000259" key="11">
    <source>
        <dbReference type="PROSITE" id="PS50016"/>
    </source>
</evidence>
<dbReference type="InterPro" id="IPR019786">
    <property type="entry name" value="Zinc_finger_PHD-type_CS"/>
</dbReference>
<evidence type="ECO:0000256" key="8">
    <source>
        <dbReference type="PROSITE-ProRule" id="PRU00146"/>
    </source>
</evidence>
<evidence type="ECO:0000256" key="10">
    <source>
        <dbReference type="SAM" id="MobiDB-lite"/>
    </source>
</evidence>
<feature type="region of interest" description="Disordered" evidence="10">
    <location>
        <begin position="159"/>
        <end position="375"/>
    </location>
</feature>
<feature type="compositionally biased region" description="Polar residues" evidence="10">
    <location>
        <begin position="1"/>
        <end position="12"/>
    </location>
</feature>
<evidence type="ECO:0000313" key="12">
    <source>
        <dbReference type="EMBL" id="KAK7207249.1"/>
    </source>
</evidence>
<dbReference type="SMART" id="SM01408">
    <property type="entry name" value="ING"/>
    <property type="match status" value="1"/>
</dbReference>
<keyword evidence="6 9" id="KW-0156">Chromatin regulator</keyword>
<dbReference type="InterPro" id="IPR013083">
    <property type="entry name" value="Znf_RING/FYVE/PHD"/>
</dbReference>
<feature type="domain" description="PHD-type" evidence="11">
    <location>
        <begin position="377"/>
        <end position="426"/>
    </location>
</feature>
<comment type="subunit">
    <text evidence="9">Component of an histone acetyltransferase complex. Interacts with H3K4me3 and to a lesser extent with H3K4me2.</text>
</comment>
<dbReference type="InterPro" id="IPR024610">
    <property type="entry name" value="ING_N_histone-binding"/>
</dbReference>
<evidence type="ECO:0000256" key="1">
    <source>
        <dbReference type="ARBA" id="ARBA00004123"/>
    </source>
</evidence>
<evidence type="ECO:0000256" key="7">
    <source>
        <dbReference type="ARBA" id="ARBA00023242"/>
    </source>
</evidence>
<evidence type="ECO:0000256" key="2">
    <source>
        <dbReference type="ARBA" id="ARBA00010210"/>
    </source>
</evidence>
<feature type="region of interest" description="Disordered" evidence="10">
    <location>
        <begin position="1"/>
        <end position="45"/>
    </location>
</feature>
<dbReference type="PROSITE" id="PS50016">
    <property type="entry name" value="ZF_PHD_2"/>
    <property type="match status" value="1"/>
</dbReference>
<comment type="function">
    <text evidence="9">Component of an histone acetyltransferase complex.</text>
</comment>
<keyword evidence="3 9" id="KW-0479">Metal-binding</keyword>
<evidence type="ECO:0000256" key="9">
    <source>
        <dbReference type="RuleBase" id="RU361213"/>
    </source>
</evidence>
<keyword evidence="5 9" id="KW-0862">Zinc</keyword>
<dbReference type="Pfam" id="PF12998">
    <property type="entry name" value="ING"/>
    <property type="match status" value="1"/>
</dbReference>
<keyword evidence="7 9" id="KW-0539">Nucleus</keyword>
<evidence type="ECO:0000313" key="13">
    <source>
        <dbReference type="Proteomes" id="UP001498771"/>
    </source>
</evidence>
<comment type="subcellular location">
    <subcellularLocation>
        <location evidence="1 9">Nucleus</location>
    </subcellularLocation>
</comment>
<dbReference type="EMBL" id="JBBJBU010000001">
    <property type="protein sequence ID" value="KAK7207249.1"/>
    <property type="molecule type" value="Genomic_DNA"/>
</dbReference>
<dbReference type="CDD" id="cd17016">
    <property type="entry name" value="ING_Pho23p_like"/>
    <property type="match status" value="1"/>
</dbReference>
<dbReference type="Gene3D" id="3.30.40.10">
    <property type="entry name" value="Zinc/RING finger domain, C3HC4 (zinc finger)"/>
    <property type="match status" value="1"/>
</dbReference>
<organism evidence="12 13">
    <name type="scientific">Myxozyma melibiosi</name>
    <dbReference type="NCBI Taxonomy" id="54550"/>
    <lineage>
        <taxon>Eukaryota</taxon>
        <taxon>Fungi</taxon>
        <taxon>Dikarya</taxon>
        <taxon>Ascomycota</taxon>
        <taxon>Saccharomycotina</taxon>
        <taxon>Lipomycetes</taxon>
        <taxon>Lipomycetales</taxon>
        <taxon>Lipomycetaceae</taxon>
        <taxon>Myxozyma</taxon>
    </lineage>
</organism>
<protein>
    <recommendedName>
        <fullName evidence="9">Chromatin modification-related protein</fullName>
    </recommendedName>
</protein>
<dbReference type="InterPro" id="IPR011011">
    <property type="entry name" value="Znf_FYVE_PHD"/>
</dbReference>
<evidence type="ECO:0000256" key="3">
    <source>
        <dbReference type="ARBA" id="ARBA00022723"/>
    </source>
</evidence>
<name>A0ABR1FBM3_9ASCO</name>
<dbReference type="SMART" id="SM00249">
    <property type="entry name" value="PHD"/>
    <property type="match status" value="1"/>
</dbReference>
<evidence type="ECO:0000256" key="5">
    <source>
        <dbReference type="ARBA" id="ARBA00022833"/>
    </source>
</evidence>
<evidence type="ECO:0000256" key="6">
    <source>
        <dbReference type="ARBA" id="ARBA00022853"/>
    </source>
</evidence>
<dbReference type="InterPro" id="IPR019787">
    <property type="entry name" value="Znf_PHD-finger"/>
</dbReference>
<dbReference type="InterPro" id="IPR059153">
    <property type="entry name" value="NSD_PHD-1st"/>
</dbReference>
<feature type="compositionally biased region" description="Low complexity" evidence="10">
    <location>
        <begin position="217"/>
        <end position="233"/>
    </location>
</feature>
<dbReference type="Gene3D" id="6.10.140.1740">
    <property type="match status" value="1"/>
</dbReference>
<gene>
    <name evidence="12" type="ORF">BZA70DRAFT_270817</name>
</gene>
<dbReference type="InterPro" id="IPR028651">
    <property type="entry name" value="ING_fam"/>
</dbReference>
<dbReference type="GeneID" id="90036884"/>
<comment type="domain">
    <text evidence="9">The PHD-type zinc finger mediates the binding to H3K4me3.</text>
</comment>
<dbReference type="CDD" id="cd15505">
    <property type="entry name" value="PHD_ING"/>
    <property type="match status" value="1"/>
</dbReference>
<feature type="compositionally biased region" description="Low complexity" evidence="10">
    <location>
        <begin position="340"/>
        <end position="350"/>
    </location>
</feature>
<dbReference type="PANTHER" id="PTHR10333">
    <property type="entry name" value="INHIBITOR OF GROWTH PROTEIN"/>
    <property type="match status" value="1"/>
</dbReference>
<dbReference type="SUPFAM" id="SSF57903">
    <property type="entry name" value="FYVE/PHD zinc finger"/>
    <property type="match status" value="1"/>
</dbReference>
<dbReference type="Proteomes" id="UP001498771">
    <property type="component" value="Unassembled WGS sequence"/>
</dbReference>
<dbReference type="RefSeq" id="XP_064770282.1">
    <property type="nucleotide sequence ID" value="XM_064911372.1"/>
</dbReference>
<sequence>MSTTTQVVASRQKSARIATKAIRRDGDSRRSSQHHRHQQQQQAPELYPGLNDLSDFLEAFPLEVIRHFTLLREVEAKCTSSTSLLAALIPQFLETPVTDPARDALLAEVRRVIAELLPCFEEKIHVAGSATEAVARHIERLEADYDRIAHGGEIPDAVIYGPANHPALIGDGSRDEKPQTQASSRSESRREAIAARRAAAQAADEHGAGSGVGGAGSASAVGGMASASGSIGATEAKKPARSSSSKTSQNHDNGTAESVVGAAPPAKRRKAASGAGSSEARSNNQHSGSTPVPPLPLPSPQLVAENHGRSASPARPGTPSSASQARRGGRATARNSSRRGPVNGSAAAGAVAGGGPGAVVPIKADPQSPANDPESEPVYCYCQQVSYGEMVACDGPDCKREWFHLPCVGLNAPPKGSWYCNECAVKYGKRGKNKN</sequence>
<keyword evidence="4 8" id="KW-0863">Zinc-finger</keyword>
<dbReference type="Pfam" id="PF23011">
    <property type="entry name" value="PHD-1st_NSD"/>
    <property type="match status" value="1"/>
</dbReference>
<accession>A0ABR1FBM3</accession>
<feature type="compositionally biased region" description="Low complexity" evidence="10">
    <location>
        <begin position="272"/>
        <end position="282"/>
    </location>
</feature>
<reference evidence="12 13" key="1">
    <citation type="submission" date="2024-03" db="EMBL/GenBank/DDBJ databases">
        <title>Genome-scale model development and genomic sequencing of the oleaginous clade Lipomyces.</title>
        <authorList>
            <consortium name="Lawrence Berkeley National Laboratory"/>
            <person name="Czajka J.J."/>
            <person name="Han Y."/>
            <person name="Kim J."/>
            <person name="Mondo S.J."/>
            <person name="Hofstad B.A."/>
            <person name="Robles A."/>
            <person name="Haridas S."/>
            <person name="Riley R."/>
            <person name="LaButti K."/>
            <person name="Pangilinan J."/>
            <person name="Andreopoulos W."/>
            <person name="Lipzen A."/>
            <person name="Yan J."/>
            <person name="Wang M."/>
            <person name="Ng V."/>
            <person name="Grigoriev I.V."/>
            <person name="Spatafora J.W."/>
            <person name="Magnuson J.K."/>
            <person name="Baker S.E."/>
            <person name="Pomraning K.R."/>
        </authorList>
    </citation>
    <scope>NUCLEOTIDE SEQUENCE [LARGE SCALE GENOMIC DNA]</scope>
    <source>
        <strain evidence="12 13">Phaff 52-87</strain>
    </source>
</reference>
<dbReference type="InterPro" id="IPR001965">
    <property type="entry name" value="Znf_PHD"/>
</dbReference>
<keyword evidence="13" id="KW-1185">Reference proteome</keyword>
<proteinExistence type="inferred from homology"/>
<comment type="caution">
    <text evidence="12">The sequence shown here is derived from an EMBL/GenBank/DDBJ whole genome shotgun (WGS) entry which is preliminary data.</text>
</comment>
<dbReference type="PROSITE" id="PS01359">
    <property type="entry name" value="ZF_PHD_1"/>
    <property type="match status" value="1"/>
</dbReference>
<dbReference type="PANTHER" id="PTHR10333:SF42">
    <property type="entry name" value="INHIBITOR OF GROWTH PROTEIN 5"/>
    <property type="match status" value="1"/>
</dbReference>
<evidence type="ECO:0000256" key="4">
    <source>
        <dbReference type="ARBA" id="ARBA00022771"/>
    </source>
</evidence>
<feature type="compositionally biased region" description="Polar residues" evidence="10">
    <location>
        <begin position="241"/>
        <end position="256"/>
    </location>
</feature>
<comment type="similarity">
    <text evidence="2 9">Belongs to the ING family.</text>
</comment>